<evidence type="ECO:0000313" key="3">
    <source>
        <dbReference type="Proteomes" id="UP000286976"/>
    </source>
</evidence>
<sequence>MLSFDATNINILVLIALMALVTLATRLGGVYIMSLVPLKPRVQRFIQAMSGSVLIAILAPMALAGDAAARFAMLATIVVMLVVKKPLIAISCGVLAAALFRAY</sequence>
<feature type="transmembrane region" description="Helical" evidence="1">
    <location>
        <begin position="71"/>
        <end position="100"/>
    </location>
</feature>
<feature type="transmembrane region" description="Helical" evidence="1">
    <location>
        <begin position="12"/>
        <end position="33"/>
    </location>
</feature>
<keyword evidence="1" id="KW-0812">Transmembrane</keyword>
<accession>A0A432XAW6</accession>
<keyword evidence="1" id="KW-0472">Membrane</keyword>
<keyword evidence="3" id="KW-1185">Reference proteome</keyword>
<dbReference type="EMBL" id="PIPQ01000001">
    <property type="protein sequence ID" value="RUO44381.1"/>
    <property type="molecule type" value="Genomic_DNA"/>
</dbReference>
<dbReference type="Pfam" id="PF05437">
    <property type="entry name" value="AzlD"/>
    <property type="match status" value="1"/>
</dbReference>
<organism evidence="2 3">
    <name type="scientific">Aliidiomarina taiwanensis</name>
    <dbReference type="NCBI Taxonomy" id="946228"/>
    <lineage>
        <taxon>Bacteria</taxon>
        <taxon>Pseudomonadati</taxon>
        <taxon>Pseudomonadota</taxon>
        <taxon>Gammaproteobacteria</taxon>
        <taxon>Alteromonadales</taxon>
        <taxon>Idiomarinaceae</taxon>
        <taxon>Aliidiomarina</taxon>
    </lineage>
</organism>
<dbReference type="OrthoDB" id="9156894at2"/>
<reference evidence="2 3" key="1">
    <citation type="journal article" date="2011" name="Front. Microbiol.">
        <title>Genomic signatures of strain selection and enhancement in Bacillus atrophaeus var. globigii, a historical biowarfare simulant.</title>
        <authorList>
            <person name="Gibbons H.S."/>
            <person name="Broomall S.M."/>
            <person name="McNew L.A."/>
            <person name="Daligault H."/>
            <person name="Chapman C."/>
            <person name="Bruce D."/>
            <person name="Karavis M."/>
            <person name="Krepps M."/>
            <person name="McGregor P.A."/>
            <person name="Hong C."/>
            <person name="Park K.H."/>
            <person name="Akmal A."/>
            <person name="Feldman A."/>
            <person name="Lin J.S."/>
            <person name="Chang W.E."/>
            <person name="Higgs B.W."/>
            <person name="Demirev P."/>
            <person name="Lindquist J."/>
            <person name="Liem A."/>
            <person name="Fochler E."/>
            <person name="Read T.D."/>
            <person name="Tapia R."/>
            <person name="Johnson S."/>
            <person name="Bishop-Lilly K.A."/>
            <person name="Detter C."/>
            <person name="Han C."/>
            <person name="Sozhamannan S."/>
            <person name="Rosenzweig C.N."/>
            <person name="Skowronski E.W."/>
        </authorList>
    </citation>
    <scope>NUCLEOTIDE SEQUENCE [LARGE SCALE GENOMIC DNA]</scope>
    <source>
        <strain evidence="2 3">AIT1</strain>
    </source>
</reference>
<proteinExistence type="predicted"/>
<comment type="caution">
    <text evidence="2">The sequence shown here is derived from an EMBL/GenBank/DDBJ whole genome shotgun (WGS) entry which is preliminary data.</text>
</comment>
<gene>
    <name evidence="2" type="ORF">CWE15_04185</name>
</gene>
<name>A0A432XAW6_9GAMM</name>
<feature type="transmembrane region" description="Helical" evidence="1">
    <location>
        <begin position="45"/>
        <end position="65"/>
    </location>
</feature>
<evidence type="ECO:0000256" key="1">
    <source>
        <dbReference type="SAM" id="Phobius"/>
    </source>
</evidence>
<keyword evidence="1" id="KW-1133">Transmembrane helix</keyword>
<dbReference type="InterPro" id="IPR008407">
    <property type="entry name" value="Brnchd-chn_aa_trnsp_AzlD"/>
</dbReference>
<dbReference type="AlphaFoldDB" id="A0A432XAW6"/>
<dbReference type="Proteomes" id="UP000286976">
    <property type="component" value="Unassembled WGS sequence"/>
</dbReference>
<protein>
    <submittedName>
        <fullName evidence="2">Branched-chain amino acid transporter</fullName>
    </submittedName>
</protein>
<evidence type="ECO:0000313" key="2">
    <source>
        <dbReference type="EMBL" id="RUO44381.1"/>
    </source>
</evidence>
<dbReference type="RefSeq" id="WP_126756783.1">
    <property type="nucleotide sequence ID" value="NZ_PIPQ01000001.1"/>
</dbReference>